<evidence type="ECO:0000313" key="2">
    <source>
        <dbReference type="EMBL" id="KAK0419806.1"/>
    </source>
</evidence>
<dbReference type="Proteomes" id="UP001175271">
    <property type="component" value="Unassembled WGS sequence"/>
</dbReference>
<name>A0AA39M310_9BILA</name>
<protein>
    <recommendedName>
        <fullName evidence="4">DOMON domain-containing protein</fullName>
    </recommendedName>
</protein>
<keyword evidence="3" id="KW-1185">Reference proteome</keyword>
<organism evidence="2 3">
    <name type="scientific">Steinernema hermaphroditum</name>
    <dbReference type="NCBI Taxonomy" id="289476"/>
    <lineage>
        <taxon>Eukaryota</taxon>
        <taxon>Metazoa</taxon>
        <taxon>Ecdysozoa</taxon>
        <taxon>Nematoda</taxon>
        <taxon>Chromadorea</taxon>
        <taxon>Rhabditida</taxon>
        <taxon>Tylenchina</taxon>
        <taxon>Panagrolaimomorpha</taxon>
        <taxon>Strongyloidoidea</taxon>
        <taxon>Steinernematidae</taxon>
        <taxon>Steinernema</taxon>
    </lineage>
</organism>
<keyword evidence="1" id="KW-0732">Signal</keyword>
<feature type="chain" id="PRO_5041452932" description="DOMON domain-containing protein" evidence="1">
    <location>
        <begin position="18"/>
        <end position="215"/>
    </location>
</feature>
<evidence type="ECO:0008006" key="4">
    <source>
        <dbReference type="Google" id="ProtNLM"/>
    </source>
</evidence>
<dbReference type="AlphaFoldDB" id="A0AA39M310"/>
<reference evidence="2" key="1">
    <citation type="submission" date="2023-06" db="EMBL/GenBank/DDBJ databases">
        <title>Genomic analysis of the entomopathogenic nematode Steinernema hermaphroditum.</title>
        <authorList>
            <person name="Schwarz E.M."/>
            <person name="Heppert J.K."/>
            <person name="Baniya A."/>
            <person name="Schwartz H.T."/>
            <person name="Tan C.-H."/>
            <person name="Antoshechkin I."/>
            <person name="Sternberg P.W."/>
            <person name="Goodrich-Blair H."/>
            <person name="Dillman A.R."/>
        </authorList>
    </citation>
    <scope>NUCLEOTIDE SEQUENCE</scope>
    <source>
        <strain evidence="2">PS9179</strain>
        <tissue evidence="2">Whole animal</tissue>
    </source>
</reference>
<dbReference type="EMBL" id="JAUCMV010000002">
    <property type="protein sequence ID" value="KAK0419806.1"/>
    <property type="molecule type" value="Genomic_DNA"/>
</dbReference>
<accession>A0AA39M310</accession>
<proteinExistence type="predicted"/>
<evidence type="ECO:0000256" key="1">
    <source>
        <dbReference type="SAM" id="SignalP"/>
    </source>
</evidence>
<feature type="signal peptide" evidence="1">
    <location>
        <begin position="1"/>
        <end position="17"/>
    </location>
</feature>
<evidence type="ECO:0000313" key="3">
    <source>
        <dbReference type="Proteomes" id="UP001175271"/>
    </source>
</evidence>
<sequence length="215" mass="25243">MMFLPLTLLALLPATDAYYYGHHYYDIDHPEKYFIQATYKVQTNAKTTFAGSDAWIQFTYGYVNESTNELFNYYKDSPWFDGDGLRFDEGSLDEFTDTLEESRYKDVEKACRYEATTRDEYETCLTRPNILFFHFIPKGGCPDWALDWVSVTVTVNHKDDNDVWIEDLKGTSEFYAKDPWFIGKTVYFMRASENKERCAVSKATFRIADKYSKCH</sequence>
<gene>
    <name evidence="2" type="ORF">QR680_014332</name>
</gene>
<comment type="caution">
    <text evidence="2">The sequence shown here is derived from an EMBL/GenBank/DDBJ whole genome shotgun (WGS) entry which is preliminary data.</text>
</comment>